<dbReference type="OrthoDB" id="9796567at2"/>
<evidence type="ECO:0000313" key="2">
    <source>
        <dbReference type="EMBL" id="AVO39936.1"/>
    </source>
</evidence>
<feature type="compositionally biased region" description="Pro residues" evidence="1">
    <location>
        <begin position="265"/>
        <end position="275"/>
    </location>
</feature>
<evidence type="ECO:0000256" key="1">
    <source>
        <dbReference type="SAM" id="MobiDB-lite"/>
    </source>
</evidence>
<feature type="region of interest" description="Disordered" evidence="1">
    <location>
        <begin position="57"/>
        <end position="77"/>
    </location>
</feature>
<dbReference type="Pfam" id="PF11304">
    <property type="entry name" value="DUF3106"/>
    <property type="match status" value="1"/>
</dbReference>
<dbReference type="Proteomes" id="UP000239326">
    <property type="component" value="Chromosome"/>
</dbReference>
<dbReference type="InterPro" id="IPR021455">
    <property type="entry name" value="DUF3106"/>
</dbReference>
<organism evidence="2 3">
    <name type="scientific">Simplicispira suum</name>
    <dbReference type="NCBI Taxonomy" id="2109915"/>
    <lineage>
        <taxon>Bacteria</taxon>
        <taxon>Pseudomonadati</taxon>
        <taxon>Pseudomonadota</taxon>
        <taxon>Betaproteobacteria</taxon>
        <taxon>Burkholderiales</taxon>
        <taxon>Comamonadaceae</taxon>
        <taxon>Simplicispira</taxon>
    </lineage>
</organism>
<keyword evidence="3" id="KW-1185">Reference proteome</keyword>
<name>A0A2S0MVL7_9BURK</name>
<feature type="region of interest" description="Disordered" evidence="1">
    <location>
        <begin position="232"/>
        <end position="275"/>
    </location>
</feature>
<dbReference type="EMBL" id="CP027669">
    <property type="protein sequence ID" value="AVO39936.1"/>
    <property type="molecule type" value="Genomic_DNA"/>
</dbReference>
<accession>A0A2S0MVL7</accession>
<sequence length="275" mass="29125">MHPPTASVPRSPRTTPALVLALVLLVVFGAGGLAILNVVPMAPGTAIPAQALESAGERSAETLTAGPRKPPRSLGPGWELMTTPQKLALYPLAERWAYLSEAQKRRWLVLAENFGSLSEPEQVRLHERMTAWASLSAQQRSQARLNFAVTRALAPENIQSQWEAYQALSEAEKQRLAAHAAKPRGAATALKPVPSKRLAHVPAAPDARAQSANPPKIVFPSASAVRVVPALEPSALPPSPPASSSSQAAGTEVPSESSADETPRPSDPLPDPYIN</sequence>
<evidence type="ECO:0000313" key="3">
    <source>
        <dbReference type="Proteomes" id="UP000239326"/>
    </source>
</evidence>
<protein>
    <recommendedName>
        <fullName evidence="4">DUF3106 domain-containing protein</fullName>
    </recommendedName>
</protein>
<dbReference type="RefSeq" id="WP_106444846.1">
    <property type="nucleotide sequence ID" value="NZ_CP027669.1"/>
</dbReference>
<reference evidence="2 3" key="1">
    <citation type="submission" date="2018-03" db="EMBL/GenBank/DDBJ databases">
        <title>Genome sequencing of Simplicispira sp.</title>
        <authorList>
            <person name="Kim S.-J."/>
            <person name="Heo J."/>
            <person name="Kwon S.-W."/>
        </authorList>
    </citation>
    <scope>NUCLEOTIDE SEQUENCE [LARGE SCALE GENOMIC DNA]</scope>
    <source>
        <strain evidence="2 3">SC1-8</strain>
    </source>
</reference>
<proteinExistence type="predicted"/>
<dbReference type="KEGG" id="simp:C6571_00190"/>
<dbReference type="AlphaFoldDB" id="A0A2S0MVL7"/>
<evidence type="ECO:0008006" key="4">
    <source>
        <dbReference type="Google" id="ProtNLM"/>
    </source>
</evidence>
<gene>
    <name evidence="2" type="ORF">C6571_00190</name>
</gene>